<dbReference type="InterPro" id="IPR024534">
    <property type="entry name" value="JetD_C"/>
</dbReference>
<keyword evidence="3" id="KW-1185">Reference proteome</keyword>
<protein>
    <recommendedName>
        <fullName evidence="1">Wadjet protein JetD C-terminal domain-containing protein</fullName>
    </recommendedName>
</protein>
<feature type="domain" description="Wadjet protein JetD C-terminal" evidence="1">
    <location>
        <begin position="2"/>
        <end position="88"/>
    </location>
</feature>
<dbReference type="Proteomes" id="UP000297654">
    <property type="component" value="Unassembled WGS sequence"/>
</dbReference>
<gene>
    <name evidence="2" type="ORF">E3O10_03570</name>
</gene>
<organism evidence="2 3">
    <name type="scientific">Cryobacterium luteum</name>
    <dbReference type="NCBI Taxonomy" id="1424661"/>
    <lineage>
        <taxon>Bacteria</taxon>
        <taxon>Bacillati</taxon>
        <taxon>Actinomycetota</taxon>
        <taxon>Actinomycetes</taxon>
        <taxon>Micrococcales</taxon>
        <taxon>Microbacteriaceae</taxon>
        <taxon>Cryobacterium</taxon>
    </lineage>
</organism>
<dbReference type="AlphaFoldDB" id="A0A5F0DDH5"/>
<dbReference type="Pfam" id="PF09983">
    <property type="entry name" value="JetD_C"/>
    <property type="match status" value="1"/>
</dbReference>
<evidence type="ECO:0000313" key="2">
    <source>
        <dbReference type="EMBL" id="TFB93361.1"/>
    </source>
</evidence>
<dbReference type="OrthoDB" id="322908at2"/>
<evidence type="ECO:0000313" key="3">
    <source>
        <dbReference type="Proteomes" id="UP000297654"/>
    </source>
</evidence>
<reference evidence="2 3" key="1">
    <citation type="submission" date="2019-03" db="EMBL/GenBank/DDBJ databases">
        <title>Genomics of glacier-inhabiting Cryobacterium strains.</title>
        <authorList>
            <person name="Liu Q."/>
            <person name="Xin Y.-H."/>
        </authorList>
    </citation>
    <scope>NUCLEOTIDE SEQUENCE [LARGE SCALE GENOMIC DNA]</scope>
    <source>
        <strain evidence="2 3">Hh15</strain>
    </source>
</reference>
<name>A0A5F0DDH5_9MICO</name>
<evidence type="ECO:0000259" key="1">
    <source>
        <dbReference type="Pfam" id="PF09983"/>
    </source>
</evidence>
<accession>A0A5F0DDH5</accession>
<sequence>MRVIYWGDLDSDGFAILHALPSTCDDVTSVLMDETVLLQFRDLWVSEPRAAGGTYPTLTGSEQVALMRIRSEGNVRLEQERIEWNYALGRLLEVATQI</sequence>
<dbReference type="RefSeq" id="WP_092109243.1">
    <property type="nucleotide sequence ID" value="NZ_FOCN01000006.1"/>
</dbReference>
<dbReference type="EMBL" id="SOFF01000012">
    <property type="protein sequence ID" value="TFB93361.1"/>
    <property type="molecule type" value="Genomic_DNA"/>
</dbReference>
<proteinExistence type="predicted"/>
<comment type="caution">
    <text evidence="2">The sequence shown here is derived from an EMBL/GenBank/DDBJ whole genome shotgun (WGS) entry which is preliminary data.</text>
</comment>